<dbReference type="GO" id="GO:0005634">
    <property type="term" value="C:nucleus"/>
    <property type="evidence" value="ECO:0007669"/>
    <property type="project" value="UniProtKB-SubCell"/>
</dbReference>
<dbReference type="GO" id="GO:0003677">
    <property type="term" value="F:DNA binding"/>
    <property type="evidence" value="ECO:0007669"/>
    <property type="project" value="UniProtKB-KW"/>
</dbReference>
<dbReference type="CDD" id="cd00167">
    <property type="entry name" value="SANT"/>
    <property type="match status" value="1"/>
</dbReference>
<feature type="domain" description="HTH myb-type" evidence="9">
    <location>
        <begin position="32"/>
        <end position="86"/>
    </location>
</feature>
<comment type="subcellular location">
    <subcellularLocation>
        <location evidence="1">Nucleus</location>
    </subcellularLocation>
</comment>
<evidence type="ECO:0000259" key="9">
    <source>
        <dbReference type="PROSITE" id="PS51294"/>
    </source>
</evidence>
<evidence type="ECO:0000259" key="8">
    <source>
        <dbReference type="PROSITE" id="PS51293"/>
    </source>
</evidence>
<dbReference type="OrthoDB" id="118550at2759"/>
<dbReference type="OMA" id="CKSSHQL"/>
<dbReference type="InterPro" id="IPR017884">
    <property type="entry name" value="SANT_dom"/>
</dbReference>
<evidence type="ECO:0000256" key="1">
    <source>
        <dbReference type="ARBA" id="ARBA00004123"/>
    </source>
</evidence>
<feature type="domain" description="SANT" evidence="8">
    <location>
        <begin position="35"/>
        <end position="90"/>
    </location>
</feature>
<dbReference type="STRING" id="37360.A0A0G4IZD4"/>
<feature type="compositionally biased region" description="Basic and acidic residues" evidence="6">
    <location>
        <begin position="1"/>
        <end position="12"/>
    </location>
</feature>
<evidence type="ECO:0000259" key="7">
    <source>
        <dbReference type="PROSITE" id="PS50090"/>
    </source>
</evidence>
<dbReference type="PROSITE" id="PS51294">
    <property type="entry name" value="HTH_MYB"/>
    <property type="match status" value="1"/>
</dbReference>
<gene>
    <name evidence="10" type="ORF">PBRA_001758</name>
    <name evidence="11" type="ORF">PLBR_LOCUS1030</name>
</gene>
<feature type="compositionally biased region" description="Basic residues" evidence="6">
    <location>
        <begin position="98"/>
        <end position="107"/>
    </location>
</feature>
<dbReference type="FunFam" id="1.10.10.60:FF:000023">
    <property type="entry name" value="protein REVEILLE 6 isoform X1"/>
    <property type="match status" value="1"/>
</dbReference>
<dbReference type="Pfam" id="PF00249">
    <property type="entry name" value="Myb_DNA-binding"/>
    <property type="match status" value="1"/>
</dbReference>
<reference evidence="10 12" key="1">
    <citation type="submission" date="2015-02" db="EMBL/GenBank/DDBJ databases">
        <authorList>
            <person name="Chooi Y.-H."/>
        </authorList>
    </citation>
    <scope>NUCLEOTIDE SEQUENCE [LARGE SCALE GENOMIC DNA]</scope>
    <source>
        <strain evidence="10">E3</strain>
    </source>
</reference>
<evidence type="ECO:0000256" key="5">
    <source>
        <dbReference type="ARBA" id="ARBA00023242"/>
    </source>
</evidence>
<evidence type="ECO:0000256" key="4">
    <source>
        <dbReference type="ARBA" id="ARBA00023163"/>
    </source>
</evidence>
<keyword evidence="3" id="KW-0238">DNA-binding</keyword>
<proteinExistence type="predicted"/>
<protein>
    <submittedName>
        <fullName evidence="10">Uncharacterized protein</fullName>
    </submittedName>
</protein>
<dbReference type="SUPFAM" id="SSF46689">
    <property type="entry name" value="Homeodomain-like"/>
    <property type="match status" value="1"/>
</dbReference>
<dbReference type="Gene3D" id="1.10.10.60">
    <property type="entry name" value="Homeodomain-like"/>
    <property type="match status" value="1"/>
</dbReference>
<keyword evidence="11" id="KW-0496">Mitochondrion</keyword>
<dbReference type="EMBL" id="OVEO01000002">
    <property type="protein sequence ID" value="SPQ93815.1"/>
    <property type="molecule type" value="Genomic_DNA"/>
</dbReference>
<evidence type="ECO:0000256" key="3">
    <source>
        <dbReference type="ARBA" id="ARBA00023125"/>
    </source>
</evidence>
<keyword evidence="12" id="KW-1185">Reference proteome</keyword>
<keyword evidence="2" id="KW-0805">Transcription regulation</keyword>
<dbReference type="Proteomes" id="UP000290189">
    <property type="component" value="Unassembled WGS sequence"/>
</dbReference>
<evidence type="ECO:0000256" key="2">
    <source>
        <dbReference type="ARBA" id="ARBA00023015"/>
    </source>
</evidence>
<accession>A0A0G4IZD4</accession>
<dbReference type="EMBL" id="CDSF01000101">
    <property type="protein sequence ID" value="CEP00703.1"/>
    <property type="molecule type" value="Genomic_DNA"/>
</dbReference>
<organism evidence="10 12">
    <name type="scientific">Plasmodiophora brassicae</name>
    <name type="common">Clubroot disease agent</name>
    <dbReference type="NCBI Taxonomy" id="37360"/>
    <lineage>
        <taxon>Eukaryota</taxon>
        <taxon>Sar</taxon>
        <taxon>Rhizaria</taxon>
        <taxon>Endomyxa</taxon>
        <taxon>Phytomyxea</taxon>
        <taxon>Plasmodiophorida</taxon>
        <taxon>Plasmodiophoridae</taxon>
        <taxon>Plasmodiophora</taxon>
    </lineage>
</organism>
<dbReference type="SMART" id="SM00717">
    <property type="entry name" value="SANT"/>
    <property type="match status" value="1"/>
</dbReference>
<dbReference type="InterPro" id="IPR006447">
    <property type="entry name" value="Myb_dom_plants"/>
</dbReference>
<sequence>MADHSPDRKEVDTQSSGKQSKKEQKKARKPYTITKPRESWTEEEHDLFLEALQLFEREWKQIESHIKTKTVIQIRSHAQKYFLKMQKSGKQDCIPPPRPKRRSKKPYPKVVRDRPKPKMPADFQLANGSPMSSPDYIAAAYPFGTPASSIVHQIAPATTPMIQQASVGNSLQWALWERQQLAELQQEQLSQAQFYLQQAIAAHSSEDKKGDGNDANKAPNFQKIYSFLGSLFDPSATGHVDQLRGMDNMDRQVVQLLMQNLASNLGKHHTIANEFHHDLANKDAYYDANKLPPPPVLARPGAVPVDDTALPVNMSMVPNTRASTYPGSAPMM</sequence>
<keyword evidence="4" id="KW-0804">Transcription</keyword>
<evidence type="ECO:0000313" key="10">
    <source>
        <dbReference type="EMBL" id="CEP00703.1"/>
    </source>
</evidence>
<dbReference type="AlphaFoldDB" id="A0A0G4IZD4"/>
<keyword evidence="5" id="KW-0539">Nucleus</keyword>
<dbReference type="PANTHER" id="PTHR12802">
    <property type="entry name" value="SWI/SNF COMPLEX-RELATED"/>
    <property type="match status" value="1"/>
</dbReference>
<reference evidence="11 13" key="2">
    <citation type="submission" date="2018-03" db="EMBL/GenBank/DDBJ databases">
        <authorList>
            <person name="Fogelqvist J."/>
        </authorList>
    </citation>
    <scope>NUCLEOTIDE SEQUENCE [LARGE SCALE GENOMIC DNA]</scope>
</reference>
<dbReference type="NCBIfam" id="TIGR01557">
    <property type="entry name" value="myb_SHAQKYF"/>
    <property type="match status" value="1"/>
</dbReference>
<dbReference type="InterPro" id="IPR009057">
    <property type="entry name" value="Homeodomain-like_sf"/>
</dbReference>
<feature type="region of interest" description="Disordered" evidence="6">
    <location>
        <begin position="86"/>
        <end position="122"/>
    </location>
</feature>
<dbReference type="GO" id="GO:0010468">
    <property type="term" value="P:regulation of gene expression"/>
    <property type="evidence" value="ECO:0007669"/>
    <property type="project" value="UniProtKB-ARBA"/>
</dbReference>
<dbReference type="Proteomes" id="UP000039324">
    <property type="component" value="Unassembled WGS sequence"/>
</dbReference>
<name>A0A0G4IZD4_PLABS</name>
<geneLocation type="mitochondrion" evidence="11"/>
<evidence type="ECO:0000313" key="12">
    <source>
        <dbReference type="Proteomes" id="UP000039324"/>
    </source>
</evidence>
<feature type="domain" description="Myb-like" evidence="7">
    <location>
        <begin position="37"/>
        <end position="82"/>
    </location>
</feature>
<evidence type="ECO:0000256" key="6">
    <source>
        <dbReference type="SAM" id="MobiDB-lite"/>
    </source>
</evidence>
<evidence type="ECO:0000313" key="13">
    <source>
        <dbReference type="Proteomes" id="UP000290189"/>
    </source>
</evidence>
<dbReference type="PROSITE" id="PS51293">
    <property type="entry name" value="SANT"/>
    <property type="match status" value="1"/>
</dbReference>
<dbReference type="InterPro" id="IPR001005">
    <property type="entry name" value="SANT/Myb"/>
</dbReference>
<dbReference type="Pfam" id="PF24904">
    <property type="entry name" value="RVE6"/>
    <property type="match status" value="1"/>
</dbReference>
<dbReference type="InterPro" id="IPR017930">
    <property type="entry name" value="Myb_dom"/>
</dbReference>
<evidence type="ECO:0000313" key="11">
    <source>
        <dbReference type="EMBL" id="SPQ93815.1"/>
    </source>
</evidence>
<dbReference type="PROSITE" id="PS50090">
    <property type="entry name" value="MYB_LIKE"/>
    <property type="match status" value="1"/>
</dbReference>
<dbReference type="PANTHER" id="PTHR12802:SF155">
    <property type="entry name" value="DEUBIQUITINASE MYSM1"/>
    <property type="match status" value="1"/>
</dbReference>
<feature type="region of interest" description="Disordered" evidence="6">
    <location>
        <begin position="1"/>
        <end position="37"/>
    </location>
</feature>